<dbReference type="InterPro" id="IPR001387">
    <property type="entry name" value="Cro/C1-type_HTH"/>
</dbReference>
<dbReference type="GO" id="GO:0003677">
    <property type="term" value="F:DNA binding"/>
    <property type="evidence" value="ECO:0007669"/>
    <property type="project" value="InterPro"/>
</dbReference>
<dbReference type="SMART" id="SM00530">
    <property type="entry name" value="HTH_XRE"/>
    <property type="match status" value="1"/>
</dbReference>
<dbReference type="OrthoDB" id="3542608at2"/>
<dbReference type="PROSITE" id="PS50943">
    <property type="entry name" value="HTH_CROC1"/>
    <property type="match status" value="1"/>
</dbReference>
<feature type="domain" description="HTH cro/C1-type" evidence="2">
    <location>
        <begin position="29"/>
        <end position="81"/>
    </location>
</feature>
<keyword evidence="4" id="KW-1185">Reference proteome</keyword>
<proteinExistence type="predicted"/>
<comment type="caution">
    <text evidence="3">The sequence shown here is derived from an EMBL/GenBank/DDBJ whole genome shotgun (WGS) entry which is preliminary data.</text>
</comment>
<dbReference type="PANTHER" id="PTHR35010:SF2">
    <property type="entry name" value="BLL4672 PROTEIN"/>
    <property type="match status" value="1"/>
</dbReference>
<dbReference type="AlphaFoldDB" id="A0A646KC99"/>
<dbReference type="EMBL" id="VCLA01000054">
    <property type="protein sequence ID" value="MQS99938.1"/>
    <property type="molecule type" value="Genomic_DNA"/>
</dbReference>
<evidence type="ECO:0000256" key="1">
    <source>
        <dbReference type="SAM" id="MobiDB-lite"/>
    </source>
</evidence>
<accession>A0A646KC99</accession>
<sequence>MSGNHLGEFLRARRSLLHPHDVGLTATGARRVAGLRREEVAVLADVSADYYARLEQGRERHPSGQVIDAIARALRLEDDAHRHAYRLAGLTPKTEPRPGPPDQGRVDPGLMRLMDALPTAVAYIVNRRLDILASNALADALLAPLADRHSMVRTLFRDSAARELFADWHAVARDTVEALRLAAGHDRHDPEINTLVVELLAESEEFATLWRDHRVSGLGRKTKVFNHPDVGRITLAYQAFEVQGTPGQYLLAGTAEPGSADADSLALLGSLHTGGRQRQRPTTRPTTT</sequence>
<gene>
    <name evidence="3" type="ORF">FF041_06800</name>
</gene>
<dbReference type="RefSeq" id="WP_153521457.1">
    <property type="nucleotide sequence ID" value="NZ_JBEPDZ010000076.1"/>
</dbReference>
<dbReference type="InterPro" id="IPR010982">
    <property type="entry name" value="Lambda_DNA-bd_dom_sf"/>
</dbReference>
<evidence type="ECO:0000259" key="2">
    <source>
        <dbReference type="PROSITE" id="PS50943"/>
    </source>
</evidence>
<dbReference type="Pfam" id="PF17765">
    <property type="entry name" value="MLTR_LBD"/>
    <property type="match status" value="1"/>
</dbReference>
<evidence type="ECO:0000313" key="3">
    <source>
        <dbReference type="EMBL" id="MQS99938.1"/>
    </source>
</evidence>
<dbReference type="Proteomes" id="UP000419138">
    <property type="component" value="Unassembled WGS sequence"/>
</dbReference>
<reference evidence="3 4" key="1">
    <citation type="submission" date="2019-05" db="EMBL/GenBank/DDBJ databases">
        <title>Comparative genomics and metabolomics analyses of clavulanic acid producing Streptomyces species provides insight into specialized metabolism and evolution of beta-lactam biosynthetic gene clusters.</title>
        <authorList>
            <person name="Moore M.A."/>
            <person name="Cruz-Morales P."/>
            <person name="Barona Gomez F."/>
            <person name="Kapil T."/>
        </authorList>
    </citation>
    <scope>NUCLEOTIDE SEQUENCE [LARGE SCALE GENOMIC DNA]</scope>
    <source>
        <strain evidence="3 4">NRRL 5741</strain>
    </source>
</reference>
<dbReference type="PANTHER" id="PTHR35010">
    <property type="entry name" value="BLL4672 PROTEIN-RELATED"/>
    <property type="match status" value="1"/>
</dbReference>
<organism evidence="3 4">
    <name type="scientific">Streptomyces jumonjinensis</name>
    <dbReference type="NCBI Taxonomy" id="1945"/>
    <lineage>
        <taxon>Bacteria</taxon>
        <taxon>Bacillati</taxon>
        <taxon>Actinomycetota</taxon>
        <taxon>Actinomycetes</taxon>
        <taxon>Kitasatosporales</taxon>
        <taxon>Streptomycetaceae</taxon>
        <taxon>Streptomyces</taxon>
    </lineage>
</organism>
<dbReference type="Pfam" id="PF13560">
    <property type="entry name" value="HTH_31"/>
    <property type="match status" value="1"/>
</dbReference>
<feature type="region of interest" description="Disordered" evidence="1">
    <location>
        <begin position="269"/>
        <end position="288"/>
    </location>
</feature>
<dbReference type="CDD" id="cd00093">
    <property type="entry name" value="HTH_XRE"/>
    <property type="match status" value="1"/>
</dbReference>
<dbReference type="Gene3D" id="1.10.260.40">
    <property type="entry name" value="lambda repressor-like DNA-binding domains"/>
    <property type="match status" value="1"/>
</dbReference>
<dbReference type="Gene3D" id="3.30.450.180">
    <property type="match status" value="1"/>
</dbReference>
<protein>
    <submittedName>
        <fullName evidence="3">Helix-turn-helix domain-containing protein</fullName>
    </submittedName>
</protein>
<dbReference type="SUPFAM" id="SSF47413">
    <property type="entry name" value="lambda repressor-like DNA-binding domains"/>
    <property type="match status" value="1"/>
</dbReference>
<dbReference type="InterPro" id="IPR041413">
    <property type="entry name" value="MLTR_LBD"/>
</dbReference>
<evidence type="ECO:0000313" key="4">
    <source>
        <dbReference type="Proteomes" id="UP000419138"/>
    </source>
</evidence>
<name>A0A646KC99_STRJU</name>